<protein>
    <submittedName>
        <fullName evidence="2">Uncharacterized protein</fullName>
    </submittedName>
</protein>
<dbReference type="EMBL" id="JAUEPS010000012">
    <property type="protein sequence ID" value="KAK0460744.1"/>
    <property type="molecule type" value="Genomic_DNA"/>
</dbReference>
<sequence>MQTAKDRDNTRQSGKTERSNNAVVGPEKSTPPSFHRTTPPTETQADRSFKRGIIHSQQVSPAGEIRHKCEPGQAGHQLLAPILLLYASTKQTLVPSPSSCKHPRKQWGEDIRNEEMHSSSSIGVYKSGSLNPVQVMKRPNGIAEGKCLRPSGGEDERVPKRQCWCKATIFNRGWSVHPA</sequence>
<dbReference type="AlphaFoldDB" id="A0AA39N824"/>
<organism evidence="2 3">
    <name type="scientific">Armillaria tabescens</name>
    <name type="common">Ringless honey mushroom</name>
    <name type="synonym">Agaricus tabescens</name>
    <dbReference type="NCBI Taxonomy" id="1929756"/>
    <lineage>
        <taxon>Eukaryota</taxon>
        <taxon>Fungi</taxon>
        <taxon>Dikarya</taxon>
        <taxon>Basidiomycota</taxon>
        <taxon>Agaricomycotina</taxon>
        <taxon>Agaricomycetes</taxon>
        <taxon>Agaricomycetidae</taxon>
        <taxon>Agaricales</taxon>
        <taxon>Marasmiineae</taxon>
        <taxon>Physalacriaceae</taxon>
        <taxon>Desarmillaria</taxon>
    </lineage>
</organism>
<feature type="compositionally biased region" description="Basic and acidic residues" evidence="1">
    <location>
        <begin position="1"/>
        <end position="18"/>
    </location>
</feature>
<proteinExistence type="predicted"/>
<evidence type="ECO:0000256" key="1">
    <source>
        <dbReference type="SAM" id="MobiDB-lite"/>
    </source>
</evidence>
<dbReference type="GeneID" id="85353049"/>
<gene>
    <name evidence="2" type="ORF">EV420DRAFT_1478488</name>
</gene>
<accession>A0AA39N824</accession>
<dbReference type="RefSeq" id="XP_060332783.1">
    <property type="nucleotide sequence ID" value="XM_060469501.1"/>
</dbReference>
<feature type="compositionally biased region" description="Polar residues" evidence="1">
    <location>
        <begin position="30"/>
        <end position="43"/>
    </location>
</feature>
<evidence type="ECO:0000313" key="2">
    <source>
        <dbReference type="EMBL" id="KAK0460744.1"/>
    </source>
</evidence>
<comment type="caution">
    <text evidence="2">The sequence shown here is derived from an EMBL/GenBank/DDBJ whole genome shotgun (WGS) entry which is preliminary data.</text>
</comment>
<evidence type="ECO:0000313" key="3">
    <source>
        <dbReference type="Proteomes" id="UP001175211"/>
    </source>
</evidence>
<keyword evidence="3" id="KW-1185">Reference proteome</keyword>
<reference evidence="2" key="1">
    <citation type="submission" date="2023-06" db="EMBL/GenBank/DDBJ databases">
        <authorList>
            <consortium name="Lawrence Berkeley National Laboratory"/>
            <person name="Ahrendt S."/>
            <person name="Sahu N."/>
            <person name="Indic B."/>
            <person name="Wong-Bajracharya J."/>
            <person name="Merenyi Z."/>
            <person name="Ke H.-M."/>
            <person name="Monk M."/>
            <person name="Kocsube S."/>
            <person name="Drula E."/>
            <person name="Lipzen A."/>
            <person name="Balint B."/>
            <person name="Henrissat B."/>
            <person name="Andreopoulos B."/>
            <person name="Martin F.M."/>
            <person name="Harder C.B."/>
            <person name="Rigling D."/>
            <person name="Ford K.L."/>
            <person name="Foster G.D."/>
            <person name="Pangilinan J."/>
            <person name="Papanicolaou A."/>
            <person name="Barry K."/>
            <person name="LaButti K."/>
            <person name="Viragh M."/>
            <person name="Koriabine M."/>
            <person name="Yan M."/>
            <person name="Riley R."/>
            <person name="Champramary S."/>
            <person name="Plett K.L."/>
            <person name="Tsai I.J."/>
            <person name="Slot J."/>
            <person name="Sipos G."/>
            <person name="Plett J."/>
            <person name="Nagy L.G."/>
            <person name="Grigoriev I.V."/>
        </authorList>
    </citation>
    <scope>NUCLEOTIDE SEQUENCE</scope>
    <source>
        <strain evidence="2">CCBAS 213</strain>
    </source>
</reference>
<dbReference type="Proteomes" id="UP001175211">
    <property type="component" value="Unassembled WGS sequence"/>
</dbReference>
<feature type="region of interest" description="Disordered" evidence="1">
    <location>
        <begin position="1"/>
        <end position="51"/>
    </location>
</feature>
<name>A0AA39N824_ARMTA</name>